<dbReference type="InterPro" id="IPR041682">
    <property type="entry name" value="AAA_14"/>
</dbReference>
<dbReference type="InterPro" id="IPR029052">
    <property type="entry name" value="Metallo-depent_PP-like"/>
</dbReference>
<dbReference type="OrthoDB" id="10267127at2759"/>
<dbReference type="Pfam" id="PF13635">
    <property type="entry name" value="DUF4143"/>
    <property type="match status" value="1"/>
</dbReference>
<dbReference type="InterPro" id="IPR003593">
    <property type="entry name" value="AAA+_ATPase"/>
</dbReference>
<dbReference type="SMART" id="SM00382">
    <property type="entry name" value="AAA"/>
    <property type="match status" value="1"/>
</dbReference>
<sequence length="684" mass="77017">MISRIRYANVKRALETRAAVVLLGPRQVGKTTLALALAEDVPSVYLDLEAPSDMRKLEDPEFYFEQMSGKLIIIDEVQRAPELFQIIRSQIDRNRRAGRKTGQFLLLGSASNDLLKQSSESLAGRVSYQELFPFTLSETGNDALNDLWVRGGFPDSFLEPDTSFDWRLDFIRTYLERDIPALGLRIPAETLRRFWTMLAHHQSQLFNASQIGAGLGVKGQTASRYLDIMTDLMLVRRLAPWHGNVGKRLVKSPKVYVRDSGILHALLNLSTIDDVLGHPVAGPSWEGFVIENLIAAALPDAEAYFYRTQAGAEIDLLLVVRGELWAIEIKRNTAPTVSKGFHIASEDLKPAKRYLIYPGDDTYVLKEGVTTPRTTPLYDIIPDIHGQAGKLILALTELGYTNENGAWRHSDPERRCIFLGDYIDRGPNNAAVIDIVRGMVDAGSALAILGNHELNAIHYHTIDPESGRPLRPHSDKNTDQHKTFLDEFPAGQPQTQDVIEWMMSLPLFIELDEFRVVHACWDDEQIAVVKEVAPDGVLSRERFIEAGRKGTPMHQALEIITKGPEYPLPDGGHFLDKDGNKRTDIRVRWWARQAKTLREIAASMPETTNIPDSPIPDVLRDRAYPDDAKPVFFGHYWLTGTPELQATNALCLDYSAGKEGEPLASYRWQDGDQQLYRQRITLHR</sequence>
<dbReference type="PANTHER" id="PTHR43566">
    <property type="entry name" value="CONSERVED PROTEIN"/>
    <property type="match status" value="1"/>
</dbReference>
<dbReference type="InterPro" id="IPR027417">
    <property type="entry name" value="P-loop_NTPase"/>
</dbReference>
<evidence type="ECO:0000313" key="1">
    <source>
        <dbReference type="EMBL" id="CAD7234362.1"/>
    </source>
</evidence>
<dbReference type="Pfam" id="PF00149">
    <property type="entry name" value="Metallophos"/>
    <property type="match status" value="1"/>
</dbReference>
<dbReference type="SUPFAM" id="SSF52540">
    <property type="entry name" value="P-loop containing nucleoside triphosphate hydrolases"/>
    <property type="match status" value="1"/>
</dbReference>
<reference evidence="1" key="1">
    <citation type="submission" date="2020-11" db="EMBL/GenBank/DDBJ databases">
        <authorList>
            <person name="Tran Van P."/>
        </authorList>
    </citation>
    <scope>NUCLEOTIDE SEQUENCE</scope>
</reference>
<dbReference type="Pfam" id="PF13173">
    <property type="entry name" value="AAA_14"/>
    <property type="match status" value="1"/>
</dbReference>
<dbReference type="InterPro" id="IPR025420">
    <property type="entry name" value="DUF4143"/>
</dbReference>
<dbReference type="Gene3D" id="3.40.50.300">
    <property type="entry name" value="P-loop containing nucleotide triphosphate hydrolases"/>
    <property type="match status" value="1"/>
</dbReference>
<organism evidence="1">
    <name type="scientific">Cyprideis torosa</name>
    <dbReference type="NCBI Taxonomy" id="163714"/>
    <lineage>
        <taxon>Eukaryota</taxon>
        <taxon>Metazoa</taxon>
        <taxon>Ecdysozoa</taxon>
        <taxon>Arthropoda</taxon>
        <taxon>Crustacea</taxon>
        <taxon>Oligostraca</taxon>
        <taxon>Ostracoda</taxon>
        <taxon>Podocopa</taxon>
        <taxon>Podocopida</taxon>
        <taxon>Cytherocopina</taxon>
        <taxon>Cytheroidea</taxon>
        <taxon>Cytherideidae</taxon>
        <taxon>Cyprideis</taxon>
    </lineage>
</organism>
<name>A0A7R8WM84_9CRUS</name>
<dbReference type="GO" id="GO:0016787">
    <property type="term" value="F:hydrolase activity"/>
    <property type="evidence" value="ECO:0007669"/>
    <property type="project" value="InterPro"/>
</dbReference>
<accession>A0A7R8WM84</accession>
<dbReference type="Gene3D" id="3.60.21.10">
    <property type="match status" value="1"/>
</dbReference>
<dbReference type="EMBL" id="OB668456">
    <property type="protein sequence ID" value="CAD7234362.1"/>
    <property type="molecule type" value="Genomic_DNA"/>
</dbReference>
<gene>
    <name evidence="1" type="ORF">CTOB1V02_LOCUS12178</name>
</gene>
<dbReference type="PANTHER" id="PTHR43566:SF2">
    <property type="entry name" value="DUF4143 DOMAIN-CONTAINING PROTEIN"/>
    <property type="match status" value="1"/>
</dbReference>
<proteinExistence type="predicted"/>
<protein>
    <submittedName>
        <fullName evidence="1">Uncharacterized protein</fullName>
    </submittedName>
</protein>
<dbReference type="CDD" id="cd00009">
    <property type="entry name" value="AAA"/>
    <property type="match status" value="1"/>
</dbReference>
<dbReference type="AlphaFoldDB" id="A0A7R8WM84"/>
<dbReference type="SUPFAM" id="SSF56300">
    <property type="entry name" value="Metallo-dependent phosphatases"/>
    <property type="match status" value="1"/>
</dbReference>
<dbReference type="InterPro" id="IPR004843">
    <property type="entry name" value="Calcineurin-like_PHP"/>
</dbReference>